<dbReference type="EMBL" id="BARW01021823">
    <property type="protein sequence ID" value="GAI92393.1"/>
    <property type="molecule type" value="Genomic_DNA"/>
</dbReference>
<gene>
    <name evidence="2" type="ORF">S12H4_36586</name>
</gene>
<name>X1SHE1_9ZZZZ</name>
<evidence type="ECO:0000313" key="2">
    <source>
        <dbReference type="EMBL" id="GAI92393.1"/>
    </source>
</evidence>
<protein>
    <submittedName>
        <fullName evidence="2">Uncharacterized protein</fullName>
    </submittedName>
</protein>
<feature type="region of interest" description="Disordered" evidence="1">
    <location>
        <begin position="1"/>
        <end position="45"/>
    </location>
</feature>
<feature type="compositionally biased region" description="Basic and acidic residues" evidence="1">
    <location>
        <begin position="1"/>
        <end position="10"/>
    </location>
</feature>
<organism evidence="2">
    <name type="scientific">marine sediment metagenome</name>
    <dbReference type="NCBI Taxonomy" id="412755"/>
    <lineage>
        <taxon>unclassified sequences</taxon>
        <taxon>metagenomes</taxon>
        <taxon>ecological metagenomes</taxon>
    </lineage>
</organism>
<reference evidence="2" key="1">
    <citation type="journal article" date="2014" name="Front. Microbiol.">
        <title>High frequency of phylogenetically diverse reductive dehalogenase-homologous genes in deep subseafloor sedimentary metagenomes.</title>
        <authorList>
            <person name="Kawai M."/>
            <person name="Futagami T."/>
            <person name="Toyoda A."/>
            <person name="Takaki Y."/>
            <person name="Nishi S."/>
            <person name="Hori S."/>
            <person name="Arai W."/>
            <person name="Tsubouchi T."/>
            <person name="Morono Y."/>
            <person name="Uchiyama I."/>
            <person name="Ito T."/>
            <person name="Fujiyama A."/>
            <person name="Inagaki F."/>
            <person name="Takami H."/>
        </authorList>
    </citation>
    <scope>NUCLEOTIDE SEQUENCE</scope>
    <source>
        <strain evidence="2">Expedition CK06-06</strain>
    </source>
</reference>
<accession>X1SHE1</accession>
<comment type="caution">
    <text evidence="2">The sequence shown here is derived from an EMBL/GenBank/DDBJ whole genome shotgun (WGS) entry which is preliminary data.</text>
</comment>
<proteinExistence type="predicted"/>
<sequence>MARIESENRQYESVMAKAQQGAVAPKTTLTGSLGKTPAPGEPEPPVLQAESRLVTCSRCQSTFDVDLAEAKQSVIAGKRLFVPCANPKCGFLLDISELLGLELTPKGPAPECFEGTPEGCASKGHYENCRDCQWRDFAQG</sequence>
<dbReference type="AlphaFoldDB" id="X1SHE1"/>
<evidence type="ECO:0000256" key="1">
    <source>
        <dbReference type="SAM" id="MobiDB-lite"/>
    </source>
</evidence>